<proteinExistence type="predicted"/>
<sequence length="688" mass="78077">MASAGSVFMTSPKTKTINTPPHDAHRESKPYYSSLSPPQFRLSPSETTSETWGSSMTSRSPHNAQVPDWEHESAFYKHSDAPPGLRDTASGFYNAHLEQPVQKSNMEALERGFLNLNVHRSTPLLSPLPPPLPAPILPPQVPRRYTVEPGNTVDNPRQLRPPVDTFASQALLPITRPESSPSPATYSTDWSDTPTRHLIINGPENLNVAALKQLLKNIGNLRKFDSTKRGHEEFCIASFYDLRAAQKAHDTLRLDQSCGVKFCSHALIASLLGFRSEHEGQVLCQVSTGANASIANIDSRLYQLMSEYGPVSSFTSVDSNREPSFLVRFYDVRHAEQVVAQLDGQYVESFYLRVELYEPQPANWSRPPPLYYPRKEDSLTEYHLDRIIYSPKPLRLSNHKLRPDSTGSLQRYSPSYSPTYSPLDSNFEKGLRQYISETRASPSLYPLRSPFSRPTSISQGVKWDREADDYSEMLRLRPRDPREHRGAQYKHWTMDQSSPRRNDSYHTGLNKNTVDLERIAQGLDTRTTVMLRNIPNKVDQPALKDFLDSTSRGKYDFLYLRIDFKNMCNVGYAFINFIDPMDIIAFVVAKSGKRWNKYNSDKVLDVTYANIQGTDQLVEKFRNSSVMDQPDAYRPKLYHSSGPLAGQEAAFPESNNPNRKLRSITAAQHIGLFAPKINTNGKVWRKRD</sequence>
<keyword evidence="1 2" id="KW-0694">RNA-binding</keyword>
<reference evidence="5 6" key="1">
    <citation type="journal article" date="2018" name="Nat. Ecol. Evol.">
        <title>Pezizomycetes genomes reveal the molecular basis of ectomycorrhizal truffle lifestyle.</title>
        <authorList>
            <person name="Murat C."/>
            <person name="Payen T."/>
            <person name="Noel B."/>
            <person name="Kuo A."/>
            <person name="Morin E."/>
            <person name="Chen J."/>
            <person name="Kohler A."/>
            <person name="Krizsan K."/>
            <person name="Balestrini R."/>
            <person name="Da Silva C."/>
            <person name="Montanini B."/>
            <person name="Hainaut M."/>
            <person name="Levati E."/>
            <person name="Barry K.W."/>
            <person name="Belfiori B."/>
            <person name="Cichocki N."/>
            <person name="Clum A."/>
            <person name="Dockter R.B."/>
            <person name="Fauchery L."/>
            <person name="Guy J."/>
            <person name="Iotti M."/>
            <person name="Le Tacon F."/>
            <person name="Lindquist E.A."/>
            <person name="Lipzen A."/>
            <person name="Malagnac F."/>
            <person name="Mello A."/>
            <person name="Molinier V."/>
            <person name="Miyauchi S."/>
            <person name="Poulain J."/>
            <person name="Riccioni C."/>
            <person name="Rubini A."/>
            <person name="Sitrit Y."/>
            <person name="Splivallo R."/>
            <person name="Traeger S."/>
            <person name="Wang M."/>
            <person name="Zifcakova L."/>
            <person name="Wipf D."/>
            <person name="Zambonelli A."/>
            <person name="Paolocci F."/>
            <person name="Nowrousian M."/>
            <person name="Ottonello S."/>
            <person name="Baldrian P."/>
            <person name="Spatafora J.W."/>
            <person name="Henrissat B."/>
            <person name="Nagy L.G."/>
            <person name="Aury J.M."/>
            <person name="Wincker P."/>
            <person name="Grigoriev I.V."/>
            <person name="Bonfante P."/>
            <person name="Martin F.M."/>
        </authorList>
    </citation>
    <scope>NUCLEOTIDE SEQUENCE [LARGE SCALE GENOMIC DNA]</scope>
    <source>
        <strain evidence="5 6">ATCC MYA-4762</strain>
    </source>
</reference>
<feature type="region of interest" description="Disordered" evidence="3">
    <location>
        <begin position="1"/>
        <end position="65"/>
    </location>
</feature>
<feature type="compositionally biased region" description="Polar residues" evidence="3">
    <location>
        <begin position="8"/>
        <end position="19"/>
    </location>
</feature>
<dbReference type="GO" id="GO:0003723">
    <property type="term" value="F:RNA binding"/>
    <property type="evidence" value="ECO:0007669"/>
    <property type="project" value="UniProtKB-UniRule"/>
</dbReference>
<dbReference type="PANTHER" id="PTHR23189">
    <property type="entry name" value="RNA RECOGNITION MOTIF-CONTAINING"/>
    <property type="match status" value="1"/>
</dbReference>
<evidence type="ECO:0000256" key="2">
    <source>
        <dbReference type="PROSITE-ProRule" id="PRU00176"/>
    </source>
</evidence>
<evidence type="ECO:0000259" key="4">
    <source>
        <dbReference type="PROSITE" id="PS50102"/>
    </source>
</evidence>
<dbReference type="STRING" id="1051890.A0A3N4LR10"/>
<feature type="domain" description="RRM" evidence="4">
    <location>
        <begin position="527"/>
        <end position="611"/>
    </location>
</feature>
<dbReference type="PROSITE" id="PS50102">
    <property type="entry name" value="RRM"/>
    <property type="match status" value="1"/>
</dbReference>
<dbReference type="InterPro" id="IPR034862">
    <property type="entry name" value="Fungal_Mei2-like_RRM3"/>
</dbReference>
<dbReference type="Pfam" id="PF04059">
    <property type="entry name" value="RRM_2"/>
    <property type="match status" value="1"/>
</dbReference>
<dbReference type="InterPro" id="IPR012677">
    <property type="entry name" value="Nucleotide-bd_a/b_plait_sf"/>
</dbReference>
<dbReference type="InterPro" id="IPR035979">
    <property type="entry name" value="RBD_domain_sf"/>
</dbReference>
<evidence type="ECO:0000256" key="3">
    <source>
        <dbReference type="SAM" id="MobiDB-lite"/>
    </source>
</evidence>
<keyword evidence="6" id="KW-1185">Reference proteome</keyword>
<protein>
    <recommendedName>
        <fullName evidence="4">RRM domain-containing protein</fullName>
    </recommendedName>
</protein>
<dbReference type="Gene3D" id="3.30.70.330">
    <property type="match status" value="1"/>
</dbReference>
<dbReference type="AlphaFoldDB" id="A0A3N4LR10"/>
<name>A0A3N4LR10_9PEZI</name>
<evidence type="ECO:0000313" key="6">
    <source>
        <dbReference type="Proteomes" id="UP000267821"/>
    </source>
</evidence>
<dbReference type="CDD" id="cd12532">
    <property type="entry name" value="RRM3_MEI2_fungi"/>
    <property type="match status" value="1"/>
</dbReference>
<dbReference type="OrthoDB" id="417481at2759"/>
<feature type="region of interest" description="Disordered" evidence="3">
    <location>
        <begin position="479"/>
        <end position="509"/>
    </location>
</feature>
<organism evidence="5 6">
    <name type="scientific">Terfezia boudieri ATCC MYA-4762</name>
    <dbReference type="NCBI Taxonomy" id="1051890"/>
    <lineage>
        <taxon>Eukaryota</taxon>
        <taxon>Fungi</taxon>
        <taxon>Dikarya</taxon>
        <taxon>Ascomycota</taxon>
        <taxon>Pezizomycotina</taxon>
        <taxon>Pezizomycetes</taxon>
        <taxon>Pezizales</taxon>
        <taxon>Pezizaceae</taxon>
        <taxon>Terfezia</taxon>
    </lineage>
</organism>
<dbReference type="InterPro" id="IPR007201">
    <property type="entry name" value="Mei2-like_Rrm_C"/>
</dbReference>
<accession>A0A3N4LR10</accession>
<feature type="compositionally biased region" description="Polar residues" evidence="3">
    <location>
        <begin position="31"/>
        <end position="63"/>
    </location>
</feature>
<dbReference type="Proteomes" id="UP000267821">
    <property type="component" value="Unassembled WGS sequence"/>
</dbReference>
<dbReference type="InterPro" id="IPR000504">
    <property type="entry name" value="RRM_dom"/>
</dbReference>
<evidence type="ECO:0000313" key="5">
    <source>
        <dbReference type="EMBL" id="RPB25334.1"/>
    </source>
</evidence>
<dbReference type="SUPFAM" id="SSF54928">
    <property type="entry name" value="RNA-binding domain, RBD"/>
    <property type="match status" value="1"/>
</dbReference>
<dbReference type="InParanoid" id="A0A3N4LR10"/>
<dbReference type="EMBL" id="ML121538">
    <property type="protein sequence ID" value="RPB25334.1"/>
    <property type="molecule type" value="Genomic_DNA"/>
</dbReference>
<gene>
    <name evidence="5" type="ORF">L211DRAFT_115750</name>
</gene>
<evidence type="ECO:0000256" key="1">
    <source>
        <dbReference type="ARBA" id="ARBA00022884"/>
    </source>
</evidence>